<protein>
    <submittedName>
        <fullName evidence="2">Uncharacterized protein</fullName>
    </submittedName>
</protein>
<reference evidence="2" key="1">
    <citation type="submission" date="2020-10" db="EMBL/GenBank/DDBJ databases">
        <authorList>
            <person name="Gilroy R."/>
        </authorList>
    </citation>
    <scope>NUCLEOTIDE SEQUENCE</scope>
    <source>
        <strain evidence="2">8207</strain>
    </source>
</reference>
<evidence type="ECO:0000256" key="1">
    <source>
        <dbReference type="SAM" id="Phobius"/>
    </source>
</evidence>
<comment type="caution">
    <text evidence="2">The sequence shown here is derived from an EMBL/GenBank/DDBJ whole genome shotgun (WGS) entry which is preliminary data.</text>
</comment>
<keyword evidence="1" id="KW-1133">Transmembrane helix</keyword>
<organism evidence="2 3">
    <name type="scientific">Candidatus Enterousia avistercoris</name>
    <dbReference type="NCBI Taxonomy" id="2840788"/>
    <lineage>
        <taxon>Bacteria</taxon>
        <taxon>Pseudomonadati</taxon>
        <taxon>Pseudomonadota</taxon>
        <taxon>Alphaproteobacteria</taxon>
        <taxon>Candidatus Enterousia</taxon>
    </lineage>
</organism>
<gene>
    <name evidence="2" type="ORF">IAC69_03670</name>
</gene>
<accession>A0A9D9DF11</accession>
<feature type="transmembrane region" description="Helical" evidence="1">
    <location>
        <begin position="9"/>
        <end position="31"/>
    </location>
</feature>
<dbReference type="EMBL" id="JADINC010000059">
    <property type="protein sequence ID" value="MBO8425547.1"/>
    <property type="molecule type" value="Genomic_DNA"/>
</dbReference>
<evidence type="ECO:0000313" key="3">
    <source>
        <dbReference type="Proteomes" id="UP000823630"/>
    </source>
</evidence>
<keyword evidence="1" id="KW-0812">Transmembrane</keyword>
<dbReference type="AlphaFoldDB" id="A0A9D9DF11"/>
<evidence type="ECO:0000313" key="2">
    <source>
        <dbReference type="EMBL" id="MBO8425547.1"/>
    </source>
</evidence>
<reference evidence="2" key="2">
    <citation type="journal article" date="2021" name="PeerJ">
        <title>Extensive microbial diversity within the chicken gut microbiome revealed by metagenomics and culture.</title>
        <authorList>
            <person name="Gilroy R."/>
            <person name="Ravi A."/>
            <person name="Getino M."/>
            <person name="Pursley I."/>
            <person name="Horton D.L."/>
            <person name="Alikhan N.F."/>
            <person name="Baker D."/>
            <person name="Gharbi K."/>
            <person name="Hall N."/>
            <person name="Watson M."/>
            <person name="Adriaenssens E.M."/>
            <person name="Foster-Nyarko E."/>
            <person name="Jarju S."/>
            <person name="Secka A."/>
            <person name="Antonio M."/>
            <person name="Oren A."/>
            <person name="Chaudhuri R.R."/>
            <person name="La Ragione R."/>
            <person name="Hildebrand F."/>
            <person name="Pallen M.J."/>
        </authorList>
    </citation>
    <scope>NUCLEOTIDE SEQUENCE</scope>
    <source>
        <strain evidence="2">8207</strain>
    </source>
</reference>
<dbReference type="Proteomes" id="UP000823630">
    <property type="component" value="Unassembled WGS sequence"/>
</dbReference>
<proteinExistence type="predicted"/>
<name>A0A9D9DF11_9PROT</name>
<sequence>MKKSVLNKLLVRGGATVAGLAVLGAVMMVYITTYGEPEYNPKKINELRNFARPDAEEAYRIARKNAIKNGRTNAERTAQYKQLSQKIEKLEQVYDYSDAVLQSAYEQRDSVESEFINHALNTDQDFIAAEKRLKNIYGKIEKLRQDSADAAEIQKLPLKVRFNNNYETLRGDVNKLLIKYHQHRLNKLRADLKETQNER</sequence>
<keyword evidence="1" id="KW-0472">Membrane</keyword>